<dbReference type="Proteomes" id="UP000288805">
    <property type="component" value="Unassembled WGS sequence"/>
</dbReference>
<sequence>MTYSPRRSTPIFISYEPPRGFVVPKFTMYDGMSDPFDHIMHVRQLMTLNIGNDALMCKIFKKSISSSSLFLEPATMDNLFRRADKYTMLEDDVRVASQQVLIHDLLDFRWLEPIKTDPTKRDWNRMCSYHKDHDHTTEQCKNATPEAVVPAPVSSTAPKVVINRIHGGSIDEKYSSRQQRQRQMGYSPSALENPRRLLFGFNGATTTSLGNVVLPVQADPITLSMQFSMVDDLSPYNAIMGCA</sequence>
<comment type="caution">
    <text evidence="1">The sequence shown here is derived from an EMBL/GenBank/DDBJ whole genome shotgun (WGS) entry which is preliminary data.</text>
</comment>
<evidence type="ECO:0000313" key="2">
    <source>
        <dbReference type="Proteomes" id="UP000288805"/>
    </source>
</evidence>
<evidence type="ECO:0000313" key="1">
    <source>
        <dbReference type="EMBL" id="RVW28163.1"/>
    </source>
</evidence>
<dbReference type="EMBL" id="QGNW01001911">
    <property type="protein sequence ID" value="RVW28163.1"/>
    <property type="molecule type" value="Genomic_DNA"/>
</dbReference>
<name>A0A438CY77_VITVI</name>
<dbReference type="AlphaFoldDB" id="A0A438CY77"/>
<accession>A0A438CY77</accession>
<protein>
    <submittedName>
        <fullName evidence="1">Uncharacterized protein</fullName>
    </submittedName>
</protein>
<proteinExistence type="predicted"/>
<reference evidence="1 2" key="1">
    <citation type="journal article" date="2018" name="PLoS Genet.">
        <title>Population sequencing reveals clonal diversity and ancestral inbreeding in the grapevine cultivar Chardonnay.</title>
        <authorList>
            <person name="Roach M.J."/>
            <person name="Johnson D.L."/>
            <person name="Bohlmann J."/>
            <person name="van Vuuren H.J."/>
            <person name="Jones S.J."/>
            <person name="Pretorius I.S."/>
            <person name="Schmidt S.A."/>
            <person name="Borneman A.R."/>
        </authorList>
    </citation>
    <scope>NUCLEOTIDE SEQUENCE [LARGE SCALE GENOMIC DNA]</scope>
    <source>
        <strain evidence="2">cv. Chardonnay</strain>
        <tissue evidence="1">Leaf</tissue>
    </source>
</reference>
<organism evidence="1 2">
    <name type="scientific">Vitis vinifera</name>
    <name type="common">Grape</name>
    <dbReference type="NCBI Taxonomy" id="29760"/>
    <lineage>
        <taxon>Eukaryota</taxon>
        <taxon>Viridiplantae</taxon>
        <taxon>Streptophyta</taxon>
        <taxon>Embryophyta</taxon>
        <taxon>Tracheophyta</taxon>
        <taxon>Spermatophyta</taxon>
        <taxon>Magnoliopsida</taxon>
        <taxon>eudicotyledons</taxon>
        <taxon>Gunneridae</taxon>
        <taxon>Pentapetalae</taxon>
        <taxon>rosids</taxon>
        <taxon>Vitales</taxon>
        <taxon>Vitaceae</taxon>
        <taxon>Viteae</taxon>
        <taxon>Vitis</taxon>
    </lineage>
</organism>
<gene>
    <name evidence="1" type="ORF">CK203_108393</name>
</gene>